<dbReference type="GO" id="GO:1990904">
    <property type="term" value="C:ribonucleoprotein complex"/>
    <property type="evidence" value="ECO:0007669"/>
    <property type="project" value="UniProtKB-KW"/>
</dbReference>
<accession>A0A1R3W2U7</accession>
<dbReference type="GO" id="GO:0019843">
    <property type="term" value="F:rRNA binding"/>
    <property type="evidence" value="ECO:0007669"/>
    <property type="project" value="UniProtKB-UniRule"/>
</dbReference>
<keyword evidence="5 6" id="KW-0687">Ribonucleoprotein</keyword>
<dbReference type="InterPro" id="IPR018258">
    <property type="entry name" value="Ribosomal_bL21_CS"/>
</dbReference>
<comment type="subunit">
    <text evidence="6">Part of the 50S ribosomal subunit. Contacts protein L20.</text>
</comment>
<organism evidence="8 9">
    <name type="scientific">Ectothiorhodosinus mongolicus</name>
    <dbReference type="NCBI Taxonomy" id="233100"/>
    <lineage>
        <taxon>Bacteria</taxon>
        <taxon>Pseudomonadati</taxon>
        <taxon>Pseudomonadota</taxon>
        <taxon>Gammaproteobacteria</taxon>
        <taxon>Chromatiales</taxon>
        <taxon>Ectothiorhodospiraceae</taxon>
        <taxon>Ectothiorhodosinus</taxon>
    </lineage>
</organism>
<keyword evidence="2 6" id="KW-0699">rRNA-binding</keyword>
<dbReference type="RefSeq" id="WP_076755652.1">
    <property type="nucleotide sequence ID" value="NZ_CP023018.1"/>
</dbReference>
<comment type="function">
    <text evidence="6 7">This protein binds to 23S rRNA in the presence of protein L20.</text>
</comment>
<dbReference type="InterPro" id="IPR036164">
    <property type="entry name" value="bL21-like_sf"/>
</dbReference>
<dbReference type="InterPro" id="IPR001787">
    <property type="entry name" value="Ribosomal_bL21"/>
</dbReference>
<gene>
    <name evidence="6" type="primary">rplU</name>
    <name evidence="8" type="ORF">SAMN05216526_1266</name>
</gene>
<dbReference type="PANTHER" id="PTHR21349">
    <property type="entry name" value="50S RIBOSOMAL PROTEIN L21"/>
    <property type="match status" value="1"/>
</dbReference>
<dbReference type="NCBIfam" id="TIGR00061">
    <property type="entry name" value="L21"/>
    <property type="match status" value="1"/>
</dbReference>
<evidence type="ECO:0000313" key="8">
    <source>
        <dbReference type="EMBL" id="SIT70228.1"/>
    </source>
</evidence>
<dbReference type="GO" id="GO:0005737">
    <property type="term" value="C:cytoplasm"/>
    <property type="evidence" value="ECO:0007669"/>
    <property type="project" value="UniProtKB-ARBA"/>
</dbReference>
<evidence type="ECO:0000256" key="4">
    <source>
        <dbReference type="ARBA" id="ARBA00022980"/>
    </source>
</evidence>
<evidence type="ECO:0000256" key="6">
    <source>
        <dbReference type="HAMAP-Rule" id="MF_01363"/>
    </source>
</evidence>
<dbReference type="EMBL" id="FTPK01000002">
    <property type="protein sequence ID" value="SIT70228.1"/>
    <property type="molecule type" value="Genomic_DNA"/>
</dbReference>
<reference evidence="8 9" key="1">
    <citation type="submission" date="2017-01" db="EMBL/GenBank/DDBJ databases">
        <authorList>
            <person name="Mah S.A."/>
            <person name="Swanson W.J."/>
            <person name="Moy G.W."/>
            <person name="Vacquier V.D."/>
        </authorList>
    </citation>
    <scope>NUCLEOTIDE SEQUENCE [LARGE SCALE GENOMIC DNA]</scope>
    <source>
        <strain evidence="8 9">M9</strain>
    </source>
</reference>
<name>A0A1R3W2U7_9GAMM</name>
<evidence type="ECO:0000256" key="3">
    <source>
        <dbReference type="ARBA" id="ARBA00022884"/>
    </source>
</evidence>
<dbReference type="InterPro" id="IPR028909">
    <property type="entry name" value="bL21-like"/>
</dbReference>
<dbReference type="PROSITE" id="PS01169">
    <property type="entry name" value="RIBOSOMAL_L21"/>
    <property type="match status" value="1"/>
</dbReference>
<comment type="similarity">
    <text evidence="1 6 7">Belongs to the bacterial ribosomal protein bL21 family.</text>
</comment>
<keyword evidence="4 6" id="KW-0689">Ribosomal protein</keyword>
<protein>
    <recommendedName>
        <fullName evidence="6">Large ribosomal subunit protein bL21</fullName>
    </recommendedName>
</protein>
<dbReference type="HAMAP" id="MF_01363">
    <property type="entry name" value="Ribosomal_bL21"/>
    <property type="match status" value="1"/>
</dbReference>
<evidence type="ECO:0000256" key="1">
    <source>
        <dbReference type="ARBA" id="ARBA00008563"/>
    </source>
</evidence>
<sequence length="103" mass="11302">MYAVIATGGKQYRVTQGDVLRVEKLDADAGAAVEFSDVLMVGSGDAVKIGEPMVKGAKVTATVKAHGRGEKIEIIKFRRRKHHRKQMGHRQHYTELEITSIAG</sequence>
<dbReference type="SUPFAM" id="SSF141091">
    <property type="entry name" value="L21p-like"/>
    <property type="match status" value="1"/>
</dbReference>
<evidence type="ECO:0000256" key="7">
    <source>
        <dbReference type="RuleBase" id="RU000562"/>
    </source>
</evidence>
<dbReference type="OrthoDB" id="9813334at2"/>
<dbReference type="PANTHER" id="PTHR21349:SF0">
    <property type="entry name" value="LARGE RIBOSOMAL SUBUNIT PROTEIN BL21M"/>
    <property type="match status" value="1"/>
</dbReference>
<keyword evidence="3 6" id="KW-0694">RNA-binding</keyword>
<dbReference type="Proteomes" id="UP000223759">
    <property type="component" value="Unassembled WGS sequence"/>
</dbReference>
<dbReference type="Pfam" id="PF00829">
    <property type="entry name" value="Ribosomal_L21p"/>
    <property type="match status" value="1"/>
</dbReference>
<dbReference type="GO" id="GO:0005840">
    <property type="term" value="C:ribosome"/>
    <property type="evidence" value="ECO:0007669"/>
    <property type="project" value="UniProtKB-KW"/>
</dbReference>
<proteinExistence type="inferred from homology"/>
<evidence type="ECO:0000256" key="2">
    <source>
        <dbReference type="ARBA" id="ARBA00022730"/>
    </source>
</evidence>
<evidence type="ECO:0000313" key="9">
    <source>
        <dbReference type="Proteomes" id="UP000223759"/>
    </source>
</evidence>
<dbReference type="STRING" id="233100.SAMN05216526_1266"/>
<dbReference type="AlphaFoldDB" id="A0A1R3W2U7"/>
<keyword evidence="9" id="KW-1185">Reference proteome</keyword>
<evidence type="ECO:0000256" key="5">
    <source>
        <dbReference type="ARBA" id="ARBA00023274"/>
    </source>
</evidence>
<dbReference type="GO" id="GO:0003735">
    <property type="term" value="F:structural constituent of ribosome"/>
    <property type="evidence" value="ECO:0007669"/>
    <property type="project" value="InterPro"/>
</dbReference>
<dbReference type="GO" id="GO:0006412">
    <property type="term" value="P:translation"/>
    <property type="evidence" value="ECO:0007669"/>
    <property type="project" value="UniProtKB-UniRule"/>
</dbReference>